<evidence type="ECO:0000313" key="1">
    <source>
        <dbReference type="EMBL" id="KKK92201.1"/>
    </source>
</evidence>
<comment type="caution">
    <text evidence="1">The sequence shown here is derived from an EMBL/GenBank/DDBJ whole genome shotgun (WGS) entry which is preliminary data.</text>
</comment>
<reference evidence="1" key="1">
    <citation type="journal article" date="2015" name="Nature">
        <title>Complex archaea that bridge the gap between prokaryotes and eukaryotes.</title>
        <authorList>
            <person name="Spang A."/>
            <person name="Saw J.H."/>
            <person name="Jorgensen S.L."/>
            <person name="Zaremba-Niedzwiedzka K."/>
            <person name="Martijn J."/>
            <person name="Lind A.E."/>
            <person name="van Eijk R."/>
            <person name="Schleper C."/>
            <person name="Guy L."/>
            <person name="Ettema T.J."/>
        </authorList>
    </citation>
    <scope>NUCLEOTIDE SEQUENCE</scope>
</reference>
<dbReference type="AlphaFoldDB" id="A0A0F9C6B5"/>
<feature type="non-terminal residue" evidence="1">
    <location>
        <position position="53"/>
    </location>
</feature>
<gene>
    <name evidence="1" type="ORF">LCGC14_2705290</name>
</gene>
<sequence length="53" mass="6134">MGLRVISTKLTEEEHSKIVDMCKDSHCNLSTFLKQCITELIDKEQNKIEKPVE</sequence>
<dbReference type="EMBL" id="LAZR01048321">
    <property type="protein sequence ID" value="KKK92201.1"/>
    <property type="molecule type" value="Genomic_DNA"/>
</dbReference>
<accession>A0A0F9C6B5</accession>
<organism evidence="1">
    <name type="scientific">marine sediment metagenome</name>
    <dbReference type="NCBI Taxonomy" id="412755"/>
    <lineage>
        <taxon>unclassified sequences</taxon>
        <taxon>metagenomes</taxon>
        <taxon>ecological metagenomes</taxon>
    </lineage>
</organism>
<protein>
    <submittedName>
        <fullName evidence="1">Uncharacterized protein</fullName>
    </submittedName>
</protein>
<proteinExistence type="predicted"/>
<name>A0A0F9C6B5_9ZZZZ</name>